<dbReference type="PANTHER" id="PTHR42944">
    <property type="entry name" value="ADENINE DNA GLYCOSYLASE"/>
    <property type="match status" value="1"/>
</dbReference>
<dbReference type="NCBIfam" id="TIGR01084">
    <property type="entry name" value="mutY"/>
    <property type="match status" value="1"/>
</dbReference>
<dbReference type="Pfam" id="PF00730">
    <property type="entry name" value="HhH-GPD"/>
    <property type="match status" value="1"/>
</dbReference>
<comment type="similarity">
    <text evidence="2 13">Belongs to the Nth/MutY family.</text>
</comment>
<keyword evidence="9 13" id="KW-0408">Iron</keyword>
<dbReference type="Proteomes" id="UP001642464">
    <property type="component" value="Unassembled WGS sequence"/>
</dbReference>
<dbReference type="Gene3D" id="1.10.340.30">
    <property type="entry name" value="Hypothetical protein, domain 2"/>
    <property type="match status" value="1"/>
</dbReference>
<name>A0ABP0PSC5_9DINO</name>
<dbReference type="InterPro" id="IPR004036">
    <property type="entry name" value="Endonuclease-III-like_CS2"/>
</dbReference>
<keyword evidence="12 13" id="KW-0326">Glycosidase</keyword>
<keyword evidence="7 13" id="KW-0227">DNA damage</keyword>
<evidence type="ECO:0000256" key="10">
    <source>
        <dbReference type="ARBA" id="ARBA00023014"/>
    </source>
</evidence>
<comment type="function">
    <text evidence="13">Adenine glycosylase active on G-A mispairs.</text>
</comment>
<comment type="caution">
    <text evidence="15">The sequence shown here is derived from an EMBL/GenBank/DDBJ whole genome shotgun (WGS) entry which is preliminary data.</text>
</comment>
<evidence type="ECO:0000256" key="11">
    <source>
        <dbReference type="ARBA" id="ARBA00023204"/>
    </source>
</evidence>
<dbReference type="SMART" id="SM00478">
    <property type="entry name" value="ENDO3c"/>
    <property type="match status" value="1"/>
</dbReference>
<evidence type="ECO:0000256" key="3">
    <source>
        <dbReference type="ARBA" id="ARBA00012045"/>
    </source>
</evidence>
<dbReference type="Pfam" id="PF08445">
    <property type="entry name" value="FR47"/>
    <property type="match status" value="1"/>
</dbReference>
<dbReference type="InterPro" id="IPR000445">
    <property type="entry name" value="HhH_motif"/>
</dbReference>
<dbReference type="CDD" id="cd03431">
    <property type="entry name" value="NUDIX_DNA_Glycosylase_C-MutY"/>
    <property type="match status" value="1"/>
</dbReference>
<dbReference type="Gene3D" id="3.40.630.30">
    <property type="match status" value="1"/>
</dbReference>
<dbReference type="SUPFAM" id="SSF55729">
    <property type="entry name" value="Acyl-CoA N-acyltransferases (Nat)"/>
    <property type="match status" value="1"/>
</dbReference>
<proteinExistence type="inferred from homology"/>
<evidence type="ECO:0000256" key="7">
    <source>
        <dbReference type="ARBA" id="ARBA00022763"/>
    </source>
</evidence>
<evidence type="ECO:0000256" key="9">
    <source>
        <dbReference type="ARBA" id="ARBA00023004"/>
    </source>
</evidence>
<evidence type="ECO:0000256" key="6">
    <source>
        <dbReference type="ARBA" id="ARBA00022723"/>
    </source>
</evidence>
<dbReference type="InterPro" id="IPR003265">
    <property type="entry name" value="HhH-GPD_domain"/>
</dbReference>
<keyword evidence="16" id="KW-1185">Reference proteome</keyword>
<comment type="catalytic activity">
    <reaction evidence="1 13">
        <text>Hydrolyzes free adenine bases from 7,8-dihydro-8-oxoguanine:adenine mismatched double-stranded DNA, leaving an apurinic site.</text>
        <dbReference type="EC" id="3.2.2.31"/>
    </reaction>
</comment>
<evidence type="ECO:0000256" key="4">
    <source>
        <dbReference type="ARBA" id="ARBA00022023"/>
    </source>
</evidence>
<dbReference type="Gene3D" id="3.90.79.10">
    <property type="entry name" value="Nucleoside Triphosphate Pyrophosphohydrolase"/>
    <property type="match status" value="1"/>
</dbReference>
<dbReference type="InterPro" id="IPR013653">
    <property type="entry name" value="GCN5-like_dom"/>
</dbReference>
<dbReference type="InterPro" id="IPR023170">
    <property type="entry name" value="HhH_base_excis_C"/>
</dbReference>
<evidence type="ECO:0000256" key="2">
    <source>
        <dbReference type="ARBA" id="ARBA00008343"/>
    </source>
</evidence>
<evidence type="ECO:0000256" key="1">
    <source>
        <dbReference type="ARBA" id="ARBA00000843"/>
    </source>
</evidence>
<evidence type="ECO:0000256" key="8">
    <source>
        <dbReference type="ARBA" id="ARBA00022801"/>
    </source>
</evidence>
<dbReference type="EC" id="3.2.2.31" evidence="3 13"/>
<evidence type="ECO:0000256" key="5">
    <source>
        <dbReference type="ARBA" id="ARBA00022485"/>
    </source>
</evidence>
<dbReference type="Pfam" id="PF14815">
    <property type="entry name" value="NUDIX_4"/>
    <property type="match status" value="1"/>
</dbReference>
<reference evidence="15 16" key="1">
    <citation type="submission" date="2024-02" db="EMBL/GenBank/DDBJ databases">
        <authorList>
            <person name="Chen Y."/>
            <person name="Shah S."/>
            <person name="Dougan E. K."/>
            <person name="Thang M."/>
            <person name="Chan C."/>
        </authorList>
    </citation>
    <scope>NUCLEOTIDE SEQUENCE [LARGE SCALE GENOMIC DNA]</scope>
</reference>
<dbReference type="Gene3D" id="1.10.1670.10">
    <property type="entry name" value="Helix-hairpin-Helix base-excision DNA repair enzymes (C-terminal)"/>
    <property type="match status" value="1"/>
</dbReference>
<dbReference type="InterPro" id="IPR044298">
    <property type="entry name" value="MIG/MutY"/>
</dbReference>
<dbReference type="PROSITE" id="PS01155">
    <property type="entry name" value="ENDONUCLEASE_III_2"/>
    <property type="match status" value="1"/>
</dbReference>
<keyword evidence="11" id="KW-0234">DNA repair</keyword>
<dbReference type="PANTHER" id="PTHR42944:SF1">
    <property type="entry name" value="ADENINE DNA GLYCOSYLASE"/>
    <property type="match status" value="1"/>
</dbReference>
<keyword evidence="5" id="KW-0004">4Fe-4S</keyword>
<dbReference type="InterPro" id="IPR015797">
    <property type="entry name" value="NUDIX_hydrolase-like_dom_sf"/>
</dbReference>
<keyword evidence="6" id="KW-0479">Metal-binding</keyword>
<dbReference type="CDD" id="cd00056">
    <property type="entry name" value="ENDO3c"/>
    <property type="match status" value="1"/>
</dbReference>
<accession>A0ABP0PSC5</accession>
<keyword evidence="8" id="KW-0378">Hydrolase</keyword>
<dbReference type="SUPFAM" id="SSF48150">
    <property type="entry name" value="DNA-glycosylase"/>
    <property type="match status" value="1"/>
</dbReference>
<evidence type="ECO:0000313" key="15">
    <source>
        <dbReference type="EMBL" id="CAK9077869.1"/>
    </source>
</evidence>
<evidence type="ECO:0000256" key="12">
    <source>
        <dbReference type="ARBA" id="ARBA00023295"/>
    </source>
</evidence>
<dbReference type="EMBL" id="CAXAMM010037891">
    <property type="protein sequence ID" value="CAK9077869.1"/>
    <property type="molecule type" value="Genomic_DNA"/>
</dbReference>
<protein>
    <recommendedName>
        <fullName evidence="4 13">Adenine DNA glycosylase</fullName>
        <ecNumber evidence="3 13">3.2.2.31</ecNumber>
    </recommendedName>
</protein>
<evidence type="ECO:0000256" key="13">
    <source>
        <dbReference type="RuleBase" id="RU365096"/>
    </source>
</evidence>
<dbReference type="Pfam" id="PF00633">
    <property type="entry name" value="HHH"/>
    <property type="match status" value="1"/>
</dbReference>
<dbReference type="InterPro" id="IPR016181">
    <property type="entry name" value="Acyl_CoA_acyltransferase"/>
</dbReference>
<comment type="cofactor">
    <cofactor evidence="13">
        <name>[4Fe-4S] cluster</name>
        <dbReference type="ChEBI" id="CHEBI:49883"/>
    </cofactor>
    <text evidence="13">Binds 1 [4Fe-4S] cluster.</text>
</comment>
<dbReference type="InterPro" id="IPR011257">
    <property type="entry name" value="DNA_glycosylase"/>
</dbReference>
<dbReference type="InterPro" id="IPR029119">
    <property type="entry name" value="MutY_C"/>
</dbReference>
<sequence>MRRGRRVDPYKVWLSEIMLQQTTVKAVIPFYEKFLARWPTVEALAAADLDDVLAAWAGLGYYSRARNLHKCAQAVVAEHSGRFPRTVAALSALPGIGPYTAAAIAAIAFGEPATPVDGNVERVVSRLFAVRHPLPGAKREIKRLAESLTPQRRAGDFAQAMMDLGATVCSPKRPSCLVCPLQQDCHAHALGIETQLPVKLDRAARPVRFGTAFLALREDGHVLLRKRPEAGLLGGMLEIPSTDWGDDWLPVDQALAAQPVKADWWAVPGVVSHTFTHFRLELMLLRAIVPTDASLTFWASPERCRWVPRHELHAGERLAGYFGTAEQRRLQARVEEEAAWIRATPGACNSGRVIGCDDIALFGWDRIERVLQRDGVIGFRLLPKTEAPALQSWMKAHGYRIDFWEPFIGARDTVLRATARILESPLRPGLKIGPEPASATGATVEAIQRLMSENGVAPYSGSLLAGEIEPAVTVTLVDGAGAVLACAFGHRPHNAHSRFRDFGYGGAVVVAASHRGLGLGRYVNALLASRVLGDLGGTHFYAFVGADNVPSRRMLESCGLAQDAGLAAAMAVAGDRKFTR</sequence>
<gene>
    <name evidence="15" type="ORF">SCF082_LOCUS37325</name>
</gene>
<dbReference type="InterPro" id="IPR005760">
    <property type="entry name" value="A/G_AdeGlyc_MutY"/>
</dbReference>
<dbReference type="SUPFAM" id="SSF55811">
    <property type="entry name" value="Nudix"/>
    <property type="match status" value="1"/>
</dbReference>
<evidence type="ECO:0000313" key="16">
    <source>
        <dbReference type="Proteomes" id="UP001642464"/>
    </source>
</evidence>
<keyword evidence="10" id="KW-0411">Iron-sulfur</keyword>
<feature type="domain" description="HhH-GPD" evidence="14">
    <location>
        <begin position="18"/>
        <end position="167"/>
    </location>
</feature>
<organism evidence="15 16">
    <name type="scientific">Durusdinium trenchii</name>
    <dbReference type="NCBI Taxonomy" id="1381693"/>
    <lineage>
        <taxon>Eukaryota</taxon>
        <taxon>Sar</taxon>
        <taxon>Alveolata</taxon>
        <taxon>Dinophyceae</taxon>
        <taxon>Suessiales</taxon>
        <taxon>Symbiodiniaceae</taxon>
        <taxon>Durusdinium</taxon>
    </lineage>
</organism>
<evidence type="ECO:0000259" key="14">
    <source>
        <dbReference type="SMART" id="SM00478"/>
    </source>
</evidence>